<keyword evidence="4" id="KW-1185">Reference proteome</keyword>
<feature type="compositionally biased region" description="Basic and acidic residues" evidence="1">
    <location>
        <begin position="26"/>
        <end position="36"/>
    </location>
</feature>
<dbReference type="EMBL" id="KZ819669">
    <property type="protein sequence ID" value="PWN27147.1"/>
    <property type="molecule type" value="Genomic_DNA"/>
</dbReference>
<gene>
    <name evidence="3" type="ORF">BDZ90DRAFT_232703</name>
</gene>
<feature type="compositionally biased region" description="Low complexity" evidence="1">
    <location>
        <begin position="441"/>
        <end position="453"/>
    </location>
</feature>
<feature type="domain" description="BOD1/SHG1" evidence="2">
    <location>
        <begin position="176"/>
        <end position="225"/>
    </location>
</feature>
<dbReference type="InterPro" id="IPR055264">
    <property type="entry name" value="BOD1/SHG1_dom"/>
</dbReference>
<name>A0A316UPC4_9BASI</name>
<protein>
    <recommendedName>
        <fullName evidence="2">BOD1/SHG1 domain-containing protein</fullName>
    </recommendedName>
</protein>
<feature type="compositionally biased region" description="Basic and acidic residues" evidence="1">
    <location>
        <begin position="340"/>
        <end position="359"/>
    </location>
</feature>
<feature type="compositionally biased region" description="Basic and acidic residues" evidence="1">
    <location>
        <begin position="402"/>
        <end position="414"/>
    </location>
</feature>
<feature type="compositionally biased region" description="Basic and acidic residues" evidence="1">
    <location>
        <begin position="256"/>
        <end position="265"/>
    </location>
</feature>
<accession>A0A316UPC4</accession>
<dbReference type="RefSeq" id="XP_025361759.1">
    <property type="nucleotide sequence ID" value="XM_025506355.1"/>
</dbReference>
<evidence type="ECO:0000259" key="2">
    <source>
        <dbReference type="Pfam" id="PF05205"/>
    </source>
</evidence>
<dbReference type="Pfam" id="PF05205">
    <property type="entry name" value="COMPASS-Shg1"/>
    <property type="match status" value="1"/>
</dbReference>
<dbReference type="GeneID" id="37028178"/>
<sequence>MVKHHVNKAIAAVRSPPHESSMAGREYGDDRRRASGHDVWTPASAGGGGAVTSRDRPPPPPPGESDVWTPASRYGQGYGLTYGSHDHRRYGDPSPYGAGRRRSSAGRAGPSGSGPRSSSSSDHARHRDGGHPSSISSSSTRPPPPSQHDIEEALRIDWPDVESRAKANGFVTPSDLVVEFKRQGHFDSLRRSLLQSFLSSSPQAKGDVTQSISDLLLSYIQGNPAEAAKIMATSGGDVRLMQAEMVKVVEMDEPDRARVKRAKGDQDEETEEYMPPSGPKIQRDLLAKMQQPPAATVGEDEEGKERDAIISILSTDLSTTSSAPSEPMVRTIQERVQALLREEEEKRGKMVDREGEERTAASSGEGTPATNTNTPIGAGGQGKVTPATAAQAMDEDQSEASVGHKGEGGDKEAMQLDGVGKPTTPLPAEEEAETVEASKRAAAAGSMDTDAAAEPPATSSS</sequence>
<feature type="region of interest" description="Disordered" evidence="1">
    <location>
        <begin position="256"/>
        <end position="461"/>
    </location>
</feature>
<proteinExistence type="predicted"/>
<evidence type="ECO:0000313" key="3">
    <source>
        <dbReference type="EMBL" id="PWN27147.1"/>
    </source>
</evidence>
<feature type="compositionally biased region" description="Low complexity" evidence="1">
    <location>
        <begin position="105"/>
        <end position="121"/>
    </location>
</feature>
<feature type="region of interest" description="Disordered" evidence="1">
    <location>
        <begin position="1"/>
        <end position="157"/>
    </location>
</feature>
<dbReference type="Proteomes" id="UP000245884">
    <property type="component" value="Unassembled WGS sequence"/>
</dbReference>
<reference evidence="3 4" key="1">
    <citation type="journal article" date="2018" name="Mol. Biol. Evol.">
        <title>Broad Genomic Sampling Reveals a Smut Pathogenic Ancestry of the Fungal Clade Ustilaginomycotina.</title>
        <authorList>
            <person name="Kijpornyongpan T."/>
            <person name="Mondo S.J."/>
            <person name="Barry K."/>
            <person name="Sandor L."/>
            <person name="Lee J."/>
            <person name="Lipzen A."/>
            <person name="Pangilinan J."/>
            <person name="LaButti K."/>
            <person name="Hainaut M."/>
            <person name="Henrissat B."/>
            <person name="Grigoriev I.V."/>
            <person name="Spatafora J.W."/>
            <person name="Aime M.C."/>
        </authorList>
    </citation>
    <scope>NUCLEOTIDE SEQUENCE [LARGE SCALE GENOMIC DNA]</scope>
    <source>
        <strain evidence="3 4">MCA 5214</strain>
    </source>
</reference>
<evidence type="ECO:0000256" key="1">
    <source>
        <dbReference type="SAM" id="MobiDB-lite"/>
    </source>
</evidence>
<feature type="compositionally biased region" description="Polar residues" evidence="1">
    <location>
        <begin position="360"/>
        <end position="375"/>
    </location>
</feature>
<feature type="compositionally biased region" description="Basic and acidic residues" evidence="1">
    <location>
        <begin position="148"/>
        <end position="157"/>
    </location>
</feature>
<feature type="compositionally biased region" description="Low complexity" evidence="1">
    <location>
        <begin position="309"/>
        <end position="323"/>
    </location>
</feature>
<evidence type="ECO:0000313" key="4">
    <source>
        <dbReference type="Proteomes" id="UP000245884"/>
    </source>
</evidence>
<organism evidence="3 4">
    <name type="scientific">Jaminaea rosea</name>
    <dbReference type="NCBI Taxonomy" id="1569628"/>
    <lineage>
        <taxon>Eukaryota</taxon>
        <taxon>Fungi</taxon>
        <taxon>Dikarya</taxon>
        <taxon>Basidiomycota</taxon>
        <taxon>Ustilaginomycotina</taxon>
        <taxon>Exobasidiomycetes</taxon>
        <taxon>Microstromatales</taxon>
        <taxon>Microstromatales incertae sedis</taxon>
        <taxon>Jaminaea</taxon>
    </lineage>
</organism>
<dbReference type="AlphaFoldDB" id="A0A316UPC4"/>